<keyword evidence="2" id="KW-1185">Reference proteome</keyword>
<sequence length="264" mass="29418">MPPKSGHPSSSSPVNKRNRQAIEGEHGDTSHNMPLPTFFPTSRVNKNITQLGEEYPTSFDKLQACREIFKDPSIRKVNKNAAELGPHERILHLIVAHTINPRSGKFNVITGEDLWLMWKILSYEPPNLCHYMLNEMVTLSSSTVNHLKYGMAISEILDQFNVHVLGKDPVFSSPQSYLTHCSLKQLKYSYVGDELVKLPGGGIVSEEEDSISIPHPSSSRAVSSSSLNEQIASMSSQLEELKIQGHALSSQIKIGFEQLLARKE</sequence>
<evidence type="ECO:0000313" key="1">
    <source>
        <dbReference type="EMBL" id="KAL2552471.1"/>
    </source>
</evidence>
<gene>
    <name evidence="1" type="ORF">Fot_06090</name>
</gene>
<reference evidence="2" key="1">
    <citation type="submission" date="2024-07" db="EMBL/GenBank/DDBJ databases">
        <title>Two chromosome-level genome assemblies of Korean endemic species Abeliophyllum distichum and Forsythia ovata (Oleaceae).</title>
        <authorList>
            <person name="Jang H."/>
        </authorList>
    </citation>
    <scope>NUCLEOTIDE SEQUENCE [LARGE SCALE GENOMIC DNA]</scope>
</reference>
<dbReference type="AlphaFoldDB" id="A0ABD1WSB2"/>
<name>A0ABD1WSB2_9LAMI</name>
<dbReference type="Proteomes" id="UP001604277">
    <property type="component" value="Unassembled WGS sequence"/>
</dbReference>
<proteinExistence type="predicted"/>
<accession>A0ABD1WSB2</accession>
<dbReference type="EMBL" id="JBFOLJ010000002">
    <property type="protein sequence ID" value="KAL2552471.1"/>
    <property type="molecule type" value="Genomic_DNA"/>
</dbReference>
<organism evidence="1 2">
    <name type="scientific">Forsythia ovata</name>
    <dbReference type="NCBI Taxonomy" id="205694"/>
    <lineage>
        <taxon>Eukaryota</taxon>
        <taxon>Viridiplantae</taxon>
        <taxon>Streptophyta</taxon>
        <taxon>Embryophyta</taxon>
        <taxon>Tracheophyta</taxon>
        <taxon>Spermatophyta</taxon>
        <taxon>Magnoliopsida</taxon>
        <taxon>eudicotyledons</taxon>
        <taxon>Gunneridae</taxon>
        <taxon>Pentapetalae</taxon>
        <taxon>asterids</taxon>
        <taxon>lamiids</taxon>
        <taxon>Lamiales</taxon>
        <taxon>Oleaceae</taxon>
        <taxon>Forsythieae</taxon>
        <taxon>Forsythia</taxon>
    </lineage>
</organism>
<comment type="caution">
    <text evidence="1">The sequence shown here is derived from an EMBL/GenBank/DDBJ whole genome shotgun (WGS) entry which is preliminary data.</text>
</comment>
<protein>
    <submittedName>
        <fullName evidence="1">Uncharacterized protein</fullName>
    </submittedName>
</protein>
<evidence type="ECO:0000313" key="2">
    <source>
        <dbReference type="Proteomes" id="UP001604277"/>
    </source>
</evidence>